<proteinExistence type="predicted"/>
<evidence type="ECO:0000313" key="2">
    <source>
        <dbReference type="Proteomes" id="UP000319462"/>
    </source>
</evidence>
<organism evidence="1 2">
    <name type="scientific">Leishmania braziliensis MHOM/BR/75/M2904</name>
    <dbReference type="NCBI Taxonomy" id="420245"/>
    <lineage>
        <taxon>Eukaryota</taxon>
        <taxon>Discoba</taxon>
        <taxon>Euglenozoa</taxon>
        <taxon>Kinetoplastea</taxon>
        <taxon>Metakinetoplastina</taxon>
        <taxon>Trypanosomatida</taxon>
        <taxon>Trypanosomatidae</taxon>
        <taxon>Leishmaniinae</taxon>
        <taxon>Leishmania</taxon>
        <taxon>Leishmania braziliensis species complex</taxon>
    </lineage>
</organism>
<dbReference type="Proteomes" id="UP000319462">
    <property type="component" value="Chromosome 33"/>
</dbReference>
<dbReference type="InterPro" id="IPR036291">
    <property type="entry name" value="NAD(P)-bd_dom_sf"/>
</dbReference>
<gene>
    <name evidence="1" type="ORF">LBRM2904_33.2150</name>
</gene>
<dbReference type="Gene3D" id="3.40.50.720">
    <property type="entry name" value="NAD(P)-binding Rossmann-like Domain"/>
    <property type="match status" value="1"/>
</dbReference>
<dbReference type="EMBL" id="LS997632">
    <property type="protein sequence ID" value="SYZ69145.1"/>
    <property type="molecule type" value="Genomic_DNA"/>
</dbReference>
<reference evidence="1 2" key="1">
    <citation type="submission" date="2018-09" db="EMBL/GenBank/DDBJ databases">
        <authorList>
            <person name="Peiro R."/>
            <person name="Begona"/>
            <person name="Cbmso G."/>
            <person name="Lopez M."/>
            <person name="Gonzalez S."/>
        </authorList>
    </citation>
    <scope>NUCLEOTIDE SEQUENCE [LARGE SCALE GENOMIC DNA]</scope>
</reference>
<dbReference type="VEuPathDB" id="TriTrypDB:LbrM.33.2030"/>
<dbReference type="SUPFAM" id="SSF51735">
    <property type="entry name" value="NAD(P)-binding Rossmann-fold domains"/>
    <property type="match status" value="1"/>
</dbReference>
<protein>
    <submittedName>
        <fullName evidence="1">Hypothetical_protein</fullName>
    </submittedName>
</protein>
<name>A0A3P3ZGB9_LEIBR</name>
<dbReference type="RefSeq" id="XP_001567971.1">
    <property type="nucleotide sequence ID" value="XM_001567921.1"/>
</dbReference>
<dbReference type="AlphaFoldDB" id="A0A3P3ZGB9"/>
<sequence>MTAAVSIGELCWPKPTDVALATAAGGSNRGIAVELLQKHDCKRLVSTCSTPEKAKFLHSIGCNEAIHKKPEEGLVADKCRVAPNGFDIVYKSGGGTLQRTILWSA</sequence>
<dbReference type="KEGG" id="lbz:LBRM_33_2030"/>
<accession>A0A3P3ZGB9</accession>
<evidence type="ECO:0000313" key="1">
    <source>
        <dbReference type="EMBL" id="SYZ69145.1"/>
    </source>
</evidence>